<evidence type="ECO:0000313" key="5">
    <source>
        <dbReference type="Proteomes" id="UP000070442"/>
    </source>
</evidence>
<dbReference type="InterPro" id="IPR036188">
    <property type="entry name" value="FAD/NAD-bd_sf"/>
</dbReference>
<reference evidence="5" key="1">
    <citation type="submission" date="2016-01" db="EMBL/GenBank/DDBJ databases">
        <authorList>
            <person name="Mitreva M."/>
            <person name="Pepin K.H."/>
            <person name="Mihindukulasuriya K.A."/>
            <person name="Fulton R."/>
            <person name="Fronick C."/>
            <person name="O'Laughlin M."/>
            <person name="Miner T."/>
            <person name="Herter B."/>
            <person name="Rosa B.A."/>
            <person name="Cordes M."/>
            <person name="Tomlinson C."/>
            <person name="Wollam A."/>
            <person name="Palsikar V.B."/>
            <person name="Mardis E.R."/>
            <person name="Wilson R.K."/>
        </authorList>
    </citation>
    <scope>NUCLEOTIDE SEQUENCE [LARGE SCALE GENOMIC DNA]</scope>
    <source>
        <strain evidence="5">DNF00729</strain>
    </source>
</reference>
<dbReference type="PANTHER" id="PTHR48105">
    <property type="entry name" value="THIOREDOXIN REDUCTASE 1-RELATED-RELATED"/>
    <property type="match status" value="1"/>
</dbReference>
<dbReference type="RefSeq" id="WP_068368619.1">
    <property type="nucleotide sequence ID" value="NZ_KQ960181.1"/>
</dbReference>
<dbReference type="Gene3D" id="3.50.50.60">
    <property type="entry name" value="FAD/NAD(P)-binding domain"/>
    <property type="match status" value="2"/>
</dbReference>
<organism evidence="4 5">
    <name type="scientific">Aedoeadaptatus coxii</name>
    <dbReference type="NCBI Taxonomy" id="755172"/>
    <lineage>
        <taxon>Bacteria</taxon>
        <taxon>Bacillati</taxon>
        <taxon>Bacillota</taxon>
        <taxon>Tissierellia</taxon>
        <taxon>Tissierellales</taxon>
        <taxon>Peptoniphilaceae</taxon>
        <taxon>Aedoeadaptatus</taxon>
    </lineage>
</organism>
<proteinExistence type="predicted"/>
<dbReference type="AlphaFoldDB" id="A0A134AD04"/>
<evidence type="ECO:0000313" key="4">
    <source>
        <dbReference type="EMBL" id="KXB65589.1"/>
    </source>
</evidence>
<dbReference type="OrthoDB" id="9806179at2"/>
<dbReference type="PATRIC" id="fig|755172.3.peg.1278"/>
<evidence type="ECO:0000256" key="2">
    <source>
        <dbReference type="ARBA" id="ARBA00023002"/>
    </source>
</evidence>
<dbReference type="InterPro" id="IPR050097">
    <property type="entry name" value="Ferredoxin-NADP_redctase_2"/>
</dbReference>
<comment type="caution">
    <text evidence="4">The sequence shown here is derived from an EMBL/GenBank/DDBJ whole genome shotgun (WGS) entry which is preliminary data.</text>
</comment>
<protein>
    <submittedName>
        <fullName evidence="4">Pyridine nucleotide-disulfide oxidoreductase</fullName>
    </submittedName>
</protein>
<keyword evidence="5" id="KW-1185">Reference proteome</keyword>
<gene>
    <name evidence="4" type="ORF">HMPREF1863_01315</name>
</gene>
<dbReference type="STRING" id="755172.HMPREF1863_01315"/>
<dbReference type="Pfam" id="PF07992">
    <property type="entry name" value="Pyr_redox_2"/>
    <property type="match status" value="1"/>
</dbReference>
<keyword evidence="1" id="KW-0285">Flavoprotein</keyword>
<name>A0A134AD04_9FIRM</name>
<dbReference type="PRINTS" id="PR00469">
    <property type="entry name" value="PNDRDTASEII"/>
</dbReference>
<feature type="domain" description="FAD/NAD(P)-binding" evidence="3">
    <location>
        <begin position="3"/>
        <end position="278"/>
    </location>
</feature>
<dbReference type="GO" id="GO:0016491">
    <property type="term" value="F:oxidoreductase activity"/>
    <property type="evidence" value="ECO:0007669"/>
    <property type="project" value="UniProtKB-KW"/>
</dbReference>
<dbReference type="Proteomes" id="UP000070442">
    <property type="component" value="Unassembled WGS sequence"/>
</dbReference>
<sequence length="287" mass="30690">MLDIIIIGGGPAGVSAALYAKARGKNILLLEKEAIGGLIGHVSKVSHYATVGKDETGPSFKQKLIDQLNSSEIPYAIEVAKTLKTTDDGFLVVTDKNEYTAKKVICATGVKLKELPIAEDLTKHWAFGHEDSVKGKTVVVNGGSDGACKEALYIAKFAKEVHIVQMQDKLMCIDEFKRQIEAADTIHVHTACSLKDVEMKDGKCTKVLLDNGDVIEGDGVEIYVQIGQVGNTDLVASYTTVEDGFVVDDIQSKTDGLYFAGDIRKKAVKQVATAVADGCLAGVLACK</sequence>
<keyword evidence="2" id="KW-0560">Oxidoreductase</keyword>
<accession>A0A134AD04</accession>
<dbReference type="SUPFAM" id="SSF51905">
    <property type="entry name" value="FAD/NAD(P)-binding domain"/>
    <property type="match status" value="1"/>
</dbReference>
<dbReference type="EMBL" id="LSDG01000040">
    <property type="protein sequence ID" value="KXB65589.1"/>
    <property type="molecule type" value="Genomic_DNA"/>
</dbReference>
<evidence type="ECO:0000256" key="1">
    <source>
        <dbReference type="ARBA" id="ARBA00022630"/>
    </source>
</evidence>
<dbReference type="InterPro" id="IPR023753">
    <property type="entry name" value="FAD/NAD-binding_dom"/>
</dbReference>
<evidence type="ECO:0000259" key="3">
    <source>
        <dbReference type="Pfam" id="PF07992"/>
    </source>
</evidence>
<dbReference type="PRINTS" id="PR00368">
    <property type="entry name" value="FADPNR"/>
</dbReference>